<feature type="region of interest" description="Disordered" evidence="1">
    <location>
        <begin position="84"/>
        <end position="104"/>
    </location>
</feature>
<dbReference type="EMBL" id="JBGBZA010000002">
    <property type="protein sequence ID" value="MEY9316921.1"/>
    <property type="molecule type" value="Genomic_DNA"/>
</dbReference>
<feature type="compositionally biased region" description="Basic and acidic residues" evidence="1">
    <location>
        <begin position="143"/>
        <end position="154"/>
    </location>
</feature>
<organism evidence="2 3">
    <name type="scientific">Bradyrhizobium elkanii</name>
    <dbReference type="NCBI Taxonomy" id="29448"/>
    <lineage>
        <taxon>Bacteria</taxon>
        <taxon>Pseudomonadati</taxon>
        <taxon>Pseudomonadota</taxon>
        <taxon>Alphaproteobacteria</taxon>
        <taxon>Hyphomicrobiales</taxon>
        <taxon>Nitrobacteraceae</taxon>
        <taxon>Bradyrhizobium</taxon>
    </lineage>
</organism>
<feature type="region of interest" description="Disordered" evidence="1">
    <location>
        <begin position="123"/>
        <end position="275"/>
    </location>
</feature>
<comment type="caution">
    <text evidence="2">The sequence shown here is derived from an EMBL/GenBank/DDBJ whole genome shotgun (WGS) entry which is preliminary data.</text>
</comment>
<proteinExistence type="predicted"/>
<accession>A0ABV4F0M4</accession>
<sequence>MPLHRDIHWLGRQWAVTGHGLQLINQKQMGYYDIEAARLWDARVTEVQSKAWIDRPDFDKALEIARGKFAQMAPADLPPLPAPIASPPPPVRATPPAAPRAPLDATSVPSIEELLARLKSKSAATAPVAKPAEALAPVPPEPSRAEPRAFEAPKAETLTTAPAKADSITADPIKSELPTSELPKPPRSEPRQTDAIALEPARPEARKVEPPKVEALKSEAPKSEAPKSEAPKSEASKAEAPKPEPAKLEPPRSETVTSRGLGAELRQVPRVKMPEAPRPTPVIAVVRRPARPAWPVFERKIAGSARFVRPWRVTSARWHGPSPGLPPRP</sequence>
<dbReference type="Proteomes" id="UP001565471">
    <property type="component" value="Unassembled WGS sequence"/>
</dbReference>
<feature type="compositionally biased region" description="Basic and acidic residues" evidence="1">
    <location>
        <begin position="201"/>
        <end position="252"/>
    </location>
</feature>
<feature type="compositionally biased region" description="Low complexity" evidence="1">
    <location>
        <begin position="123"/>
        <end position="136"/>
    </location>
</feature>
<feature type="compositionally biased region" description="Pro residues" evidence="1">
    <location>
        <begin position="84"/>
        <end position="99"/>
    </location>
</feature>
<evidence type="ECO:0000313" key="3">
    <source>
        <dbReference type="Proteomes" id="UP001565471"/>
    </source>
</evidence>
<evidence type="ECO:0000256" key="1">
    <source>
        <dbReference type="SAM" id="MobiDB-lite"/>
    </source>
</evidence>
<gene>
    <name evidence="2" type="ORF">ABIF29_003720</name>
</gene>
<protein>
    <submittedName>
        <fullName evidence="2">Uncharacterized protein</fullName>
    </submittedName>
</protein>
<evidence type="ECO:0000313" key="2">
    <source>
        <dbReference type="EMBL" id="MEY9316921.1"/>
    </source>
</evidence>
<name>A0ABV4F0M4_BRAEL</name>
<keyword evidence="3" id="KW-1185">Reference proteome</keyword>
<reference evidence="2 3" key="1">
    <citation type="submission" date="2024-07" db="EMBL/GenBank/DDBJ databases">
        <title>Genomic Encyclopedia of Type Strains, Phase V (KMG-V): Genome sequencing to study the core and pangenomes of soil and plant-associated prokaryotes.</title>
        <authorList>
            <person name="Whitman W."/>
        </authorList>
    </citation>
    <scope>NUCLEOTIDE SEQUENCE [LARGE SCALE GENOMIC DNA]</scope>
    <source>
        <strain evidence="2 3">USDA 415</strain>
    </source>
</reference>